<dbReference type="InterPro" id="IPR046357">
    <property type="entry name" value="PPIase_dom_sf"/>
</dbReference>
<reference evidence="2 3" key="2">
    <citation type="journal article" date="2024" name="Int. J. Syst. Evol. Microbiol.">
        <title>Promethearchaeum syntrophicum gen. nov., sp. nov., an anaerobic, obligately syntrophic archaeon, the first isolate of the lineage 'Asgard' archaea, and proposal of the new archaeal phylum Promethearchaeota phyl. nov. and kingdom Promethearchaeati regn. nov.</title>
        <authorList>
            <person name="Imachi H."/>
            <person name="Nobu M.K."/>
            <person name="Kato S."/>
            <person name="Takaki Y."/>
            <person name="Miyazaki M."/>
            <person name="Miyata M."/>
            <person name="Ogawara M."/>
            <person name="Saito Y."/>
            <person name="Sakai S."/>
            <person name="Tahara Y.O."/>
            <person name="Takano Y."/>
            <person name="Tasumi E."/>
            <person name="Uematsu K."/>
            <person name="Yoshimura T."/>
            <person name="Itoh T."/>
            <person name="Ohkuma M."/>
            <person name="Takai K."/>
        </authorList>
    </citation>
    <scope>NUCLEOTIDE SEQUENCE [LARGE SCALE GENOMIC DNA]</scope>
    <source>
        <strain evidence="2 3">MK-D1</strain>
    </source>
</reference>
<dbReference type="KEGG" id="psyt:DSAG12_03499"/>
<keyword evidence="1" id="KW-0812">Transmembrane</keyword>
<organism evidence="2 3">
    <name type="scientific">Promethearchaeum syntrophicum</name>
    <dbReference type="NCBI Taxonomy" id="2594042"/>
    <lineage>
        <taxon>Archaea</taxon>
        <taxon>Promethearchaeati</taxon>
        <taxon>Promethearchaeota</taxon>
        <taxon>Promethearchaeia</taxon>
        <taxon>Promethearchaeales</taxon>
        <taxon>Promethearchaeaceae</taxon>
        <taxon>Promethearchaeum</taxon>
    </lineage>
</organism>
<dbReference type="EMBL" id="CP042905">
    <property type="protein sequence ID" value="QEE17662.1"/>
    <property type="molecule type" value="Genomic_DNA"/>
</dbReference>
<gene>
    <name evidence="2" type="ORF">DSAG12_03499</name>
</gene>
<feature type="transmembrane region" description="Helical" evidence="1">
    <location>
        <begin position="28"/>
        <end position="51"/>
    </location>
</feature>
<keyword evidence="1" id="KW-0472">Membrane</keyword>
<evidence type="ECO:0000313" key="2">
    <source>
        <dbReference type="EMBL" id="QEE17662.1"/>
    </source>
</evidence>
<dbReference type="RefSeq" id="WP_147664550.1">
    <property type="nucleotide sequence ID" value="NZ_CP042905.2"/>
</dbReference>
<dbReference type="Proteomes" id="UP000321408">
    <property type="component" value="Chromosome"/>
</dbReference>
<keyword evidence="1" id="KW-1133">Transmembrane helix</keyword>
<dbReference type="AlphaFoldDB" id="A0A5B9DEY3"/>
<dbReference type="GO" id="GO:0003755">
    <property type="term" value="F:peptidyl-prolyl cis-trans isomerase activity"/>
    <property type="evidence" value="ECO:0007669"/>
    <property type="project" value="InterPro"/>
</dbReference>
<keyword evidence="3" id="KW-1185">Reference proteome</keyword>
<accession>A0A5B9DEY3</accession>
<sequence>MSPKRNPKHAKKEFYVRKKQYNEQKIPIKYFAMGFIFVISITGVVLLAVLLPESTNGHGDKLYIEDGDTAELHYKLWRIDDIGDLDTSEEPDEESKPPNNFITEVTKGSLINGFYYELLDSEIGEILEFVIDKETDVDPQDGFDDDTGDEILGYADGTILYFWVQVLNITKSADNTPESSNFTVQVENLSENYLYCNVRKLFPFEFFDN</sequence>
<name>A0A5B9DEY3_9ARCH</name>
<evidence type="ECO:0000256" key="1">
    <source>
        <dbReference type="SAM" id="Phobius"/>
    </source>
</evidence>
<dbReference type="GeneID" id="41331470"/>
<dbReference type="SUPFAM" id="SSF54534">
    <property type="entry name" value="FKBP-like"/>
    <property type="match status" value="1"/>
</dbReference>
<reference evidence="2 3" key="1">
    <citation type="journal article" date="2020" name="Nature">
        <title>Isolation of an archaeon at the prokaryote-eukaryote interface.</title>
        <authorList>
            <person name="Imachi H."/>
            <person name="Nobu M.K."/>
            <person name="Nakahara N."/>
            <person name="Morono Y."/>
            <person name="Ogawara M."/>
            <person name="Takaki Y."/>
            <person name="Takano Y."/>
            <person name="Uematsu K."/>
            <person name="Ikuta T."/>
            <person name="Ito M."/>
            <person name="Matsui Y."/>
            <person name="Miyazaki M."/>
            <person name="Murata K."/>
            <person name="Saito Y."/>
            <person name="Sakai S."/>
            <person name="Song C."/>
            <person name="Tasumi E."/>
            <person name="Yamanaka Y."/>
            <person name="Yamaguchi T."/>
            <person name="Kamagata Y."/>
            <person name="Tamaki H."/>
            <person name="Takai K."/>
        </authorList>
    </citation>
    <scope>NUCLEOTIDE SEQUENCE [LARGE SCALE GENOMIC DNA]</scope>
    <source>
        <strain evidence="2 3">MK-D1</strain>
    </source>
</reference>
<dbReference type="Gene3D" id="3.10.50.40">
    <property type="match status" value="1"/>
</dbReference>
<proteinExistence type="predicted"/>
<protein>
    <submittedName>
        <fullName evidence="2">Uncharacterized protein</fullName>
    </submittedName>
</protein>
<evidence type="ECO:0000313" key="3">
    <source>
        <dbReference type="Proteomes" id="UP000321408"/>
    </source>
</evidence>